<keyword evidence="3" id="KW-1185">Reference proteome</keyword>
<evidence type="ECO:0000313" key="3">
    <source>
        <dbReference type="Proteomes" id="UP000306602"/>
    </source>
</evidence>
<dbReference type="EMBL" id="SRKY01000001">
    <property type="protein sequence ID" value="THH39032.1"/>
    <property type="molecule type" value="Genomic_DNA"/>
</dbReference>
<evidence type="ECO:0000313" key="2">
    <source>
        <dbReference type="EMBL" id="THH39032.1"/>
    </source>
</evidence>
<gene>
    <name evidence="2" type="ORF">E4Z66_05600</name>
</gene>
<dbReference type="Proteomes" id="UP000306602">
    <property type="component" value="Unassembled WGS sequence"/>
</dbReference>
<keyword evidence="1" id="KW-1133">Transmembrane helix</keyword>
<reference evidence="2 3" key="1">
    <citation type="submission" date="2019-04" db="EMBL/GenBank/DDBJ databases">
        <title>Shimia ponticola sp. nov., isolated from seawater.</title>
        <authorList>
            <person name="Kim Y.-O."/>
            <person name="Yoon J.-H."/>
        </authorList>
    </citation>
    <scope>NUCLEOTIDE SEQUENCE [LARGE SCALE GENOMIC DNA]</scope>
    <source>
        <strain evidence="2 3">MYP11</strain>
    </source>
</reference>
<keyword evidence="1" id="KW-0812">Transmembrane</keyword>
<dbReference type="RefSeq" id="WP_136461951.1">
    <property type="nucleotide sequence ID" value="NZ_SRKY01000001.1"/>
</dbReference>
<comment type="caution">
    <text evidence="2">The sequence shown here is derived from an EMBL/GenBank/DDBJ whole genome shotgun (WGS) entry which is preliminary data.</text>
</comment>
<accession>A0A4S4NH84</accession>
<organism evidence="2 3">
    <name type="scientific">Aliishimia ponticola</name>
    <dbReference type="NCBI Taxonomy" id="2499833"/>
    <lineage>
        <taxon>Bacteria</taxon>
        <taxon>Pseudomonadati</taxon>
        <taxon>Pseudomonadota</taxon>
        <taxon>Alphaproteobacteria</taxon>
        <taxon>Rhodobacterales</taxon>
        <taxon>Paracoccaceae</taxon>
        <taxon>Aliishimia</taxon>
    </lineage>
</organism>
<feature type="transmembrane region" description="Helical" evidence="1">
    <location>
        <begin position="7"/>
        <end position="27"/>
    </location>
</feature>
<name>A0A4S4NH84_9RHOB</name>
<sequence length="165" mass="17701">MLESLSKVVAMLGVISSAILGWLYFVYEPPIGWNDAVETVASNPDAATQTEDVARETLARLTDATQTIADTAAGKGYSDLPPLLITQDPVWVARYASANWKVPGVGQVSIGVNGFNGGRAWIKYGDQEGYYKSGDVFDIPGSSCTITLETVDEPNLRAGLRRTCP</sequence>
<evidence type="ECO:0000256" key="1">
    <source>
        <dbReference type="SAM" id="Phobius"/>
    </source>
</evidence>
<protein>
    <submittedName>
        <fullName evidence="2">Uncharacterized protein</fullName>
    </submittedName>
</protein>
<proteinExistence type="predicted"/>
<dbReference type="AlphaFoldDB" id="A0A4S4NH84"/>
<keyword evidence="1" id="KW-0472">Membrane</keyword>